<feature type="transmembrane region" description="Helical" evidence="6">
    <location>
        <begin position="166"/>
        <end position="186"/>
    </location>
</feature>
<comment type="caution">
    <text evidence="8">The sequence shown here is derived from an EMBL/GenBank/DDBJ whole genome shotgun (WGS) entry which is preliminary data.</text>
</comment>
<comment type="subcellular location">
    <subcellularLocation>
        <location evidence="1">Membrane</location>
        <topology evidence="1">Multi-pass membrane protein</topology>
    </subcellularLocation>
</comment>
<evidence type="ECO:0000256" key="3">
    <source>
        <dbReference type="ARBA" id="ARBA00022692"/>
    </source>
</evidence>
<feature type="transmembrane region" description="Helical" evidence="6">
    <location>
        <begin position="222"/>
        <end position="242"/>
    </location>
</feature>
<comment type="similarity">
    <text evidence="2">Belongs to the drug/metabolite transporter (DMT) superfamily. 10 TMS drug/metabolite exporter (DME) (TC 2.A.7.3) family.</text>
</comment>
<dbReference type="GO" id="GO:0016020">
    <property type="term" value="C:membrane"/>
    <property type="evidence" value="ECO:0007669"/>
    <property type="project" value="UniProtKB-SubCell"/>
</dbReference>
<feature type="transmembrane region" description="Helical" evidence="6">
    <location>
        <begin position="132"/>
        <end position="154"/>
    </location>
</feature>
<evidence type="ECO:0000256" key="6">
    <source>
        <dbReference type="SAM" id="Phobius"/>
    </source>
</evidence>
<feature type="transmembrane region" description="Helical" evidence="6">
    <location>
        <begin position="248"/>
        <end position="266"/>
    </location>
</feature>
<evidence type="ECO:0000256" key="1">
    <source>
        <dbReference type="ARBA" id="ARBA00004141"/>
    </source>
</evidence>
<accession>A0A437JDH7</accession>
<feature type="transmembrane region" description="Helical" evidence="6">
    <location>
        <begin position="61"/>
        <end position="78"/>
    </location>
</feature>
<feature type="domain" description="EamA" evidence="7">
    <location>
        <begin position="1"/>
        <end position="125"/>
    </location>
</feature>
<name>A0A437JDH7_9SPHN</name>
<keyword evidence="5 6" id="KW-0472">Membrane</keyword>
<keyword evidence="4 6" id="KW-1133">Transmembrane helix</keyword>
<feature type="transmembrane region" description="Helical" evidence="6">
    <location>
        <begin position="84"/>
        <end position="102"/>
    </location>
</feature>
<dbReference type="OrthoDB" id="9812899at2"/>
<feature type="transmembrane region" description="Helical" evidence="6">
    <location>
        <begin position="30"/>
        <end position="49"/>
    </location>
</feature>
<feature type="transmembrane region" description="Helical" evidence="6">
    <location>
        <begin position="192"/>
        <end position="210"/>
    </location>
</feature>
<evidence type="ECO:0000256" key="2">
    <source>
        <dbReference type="ARBA" id="ARBA00009853"/>
    </source>
</evidence>
<dbReference type="SUPFAM" id="SSF103481">
    <property type="entry name" value="Multidrug resistance efflux transporter EmrE"/>
    <property type="match status" value="2"/>
</dbReference>
<dbReference type="InterPro" id="IPR000620">
    <property type="entry name" value="EamA_dom"/>
</dbReference>
<gene>
    <name evidence="8" type="ORF">ENE74_01685</name>
</gene>
<feature type="domain" description="EamA" evidence="7">
    <location>
        <begin position="135"/>
        <end position="262"/>
    </location>
</feature>
<reference evidence="8 9" key="1">
    <citation type="submission" date="2019-01" db="EMBL/GenBank/DDBJ databases">
        <authorList>
            <person name="Chen W.-M."/>
        </authorList>
    </citation>
    <scope>NUCLEOTIDE SEQUENCE [LARGE SCALE GENOMIC DNA]</scope>
    <source>
        <strain evidence="8 9">TLA-22</strain>
    </source>
</reference>
<protein>
    <submittedName>
        <fullName evidence="8">DMT family transporter</fullName>
    </submittedName>
</protein>
<dbReference type="Proteomes" id="UP000282977">
    <property type="component" value="Unassembled WGS sequence"/>
</dbReference>
<keyword evidence="3 6" id="KW-0812">Transmembrane</keyword>
<dbReference type="InterPro" id="IPR037185">
    <property type="entry name" value="EmrE-like"/>
</dbReference>
<evidence type="ECO:0000259" key="7">
    <source>
        <dbReference type="Pfam" id="PF00892"/>
    </source>
</evidence>
<proteinExistence type="inferred from homology"/>
<evidence type="ECO:0000313" key="8">
    <source>
        <dbReference type="EMBL" id="RVT43979.1"/>
    </source>
</evidence>
<dbReference type="PANTHER" id="PTHR22911">
    <property type="entry name" value="ACYL-MALONYL CONDENSING ENZYME-RELATED"/>
    <property type="match status" value="1"/>
</dbReference>
<organism evidence="8 9">
    <name type="scientific">Sphingobium algorifonticola</name>
    <dbReference type="NCBI Taxonomy" id="2008318"/>
    <lineage>
        <taxon>Bacteria</taxon>
        <taxon>Pseudomonadati</taxon>
        <taxon>Pseudomonadota</taxon>
        <taxon>Alphaproteobacteria</taxon>
        <taxon>Sphingomonadales</taxon>
        <taxon>Sphingomonadaceae</taxon>
        <taxon>Sphingobium</taxon>
    </lineage>
</organism>
<dbReference type="Pfam" id="PF00892">
    <property type="entry name" value="EamA"/>
    <property type="match status" value="2"/>
</dbReference>
<dbReference type="EMBL" id="RZUL01000001">
    <property type="protein sequence ID" value="RVT43979.1"/>
    <property type="molecule type" value="Genomic_DNA"/>
</dbReference>
<evidence type="ECO:0000256" key="4">
    <source>
        <dbReference type="ARBA" id="ARBA00022989"/>
    </source>
</evidence>
<evidence type="ECO:0000313" key="9">
    <source>
        <dbReference type="Proteomes" id="UP000282977"/>
    </source>
</evidence>
<dbReference type="AlphaFoldDB" id="A0A437JDH7"/>
<sequence length="281" mass="30344">MLCLAIMFALVKLASERGVHLVESLFYRQALAMPIVFGWIMLTQGAASVRTQRIGGHISRTTLGLVGMVFNFGAYILLPLTEATTIGFTMPIVATILSAVLLKEATGIHRWSAVLIGFVGVLVVVRPDTAHFPPLGLAVALVAVVLTSFIALLLRDLGRTEGASVTVFWFTFLSIPPLGIAMIFVAQAHDPLTWGILAMIGISGGLAQLGMTGALRWAPVSVVLPMDYSTLLWATALGWLFWNEWPQPTTWIGAALIVASGLYIAWREHIRLKAARDVVVA</sequence>
<keyword evidence="9" id="KW-1185">Reference proteome</keyword>
<dbReference type="PANTHER" id="PTHR22911:SF6">
    <property type="entry name" value="SOLUTE CARRIER FAMILY 35 MEMBER G1"/>
    <property type="match status" value="1"/>
</dbReference>
<evidence type="ECO:0000256" key="5">
    <source>
        <dbReference type="ARBA" id="ARBA00023136"/>
    </source>
</evidence>
<feature type="transmembrane region" description="Helical" evidence="6">
    <location>
        <begin position="109"/>
        <end position="126"/>
    </location>
</feature>